<evidence type="ECO:0000256" key="1">
    <source>
        <dbReference type="ARBA" id="ARBA00005915"/>
    </source>
</evidence>
<feature type="domain" description="DHHA1" evidence="8">
    <location>
        <begin position="361"/>
        <end position="453"/>
    </location>
</feature>
<dbReference type="InterPro" id="IPR051673">
    <property type="entry name" value="SSDNA_exonuclease_RecJ"/>
</dbReference>
<dbReference type="EMBL" id="CP124755">
    <property type="protein sequence ID" value="WGZ92050.1"/>
    <property type="molecule type" value="Genomic_DNA"/>
</dbReference>
<gene>
    <name evidence="10" type="primary">recJ</name>
    <name evidence="10" type="ORF">QJT80_06100</name>
</gene>
<evidence type="ECO:0000256" key="3">
    <source>
        <dbReference type="ARBA" id="ARBA00022722"/>
    </source>
</evidence>
<dbReference type="InterPro" id="IPR001667">
    <property type="entry name" value="DDH_dom"/>
</dbReference>
<dbReference type="Pfam" id="PF02272">
    <property type="entry name" value="DHHA1"/>
    <property type="match status" value="1"/>
</dbReference>
<evidence type="ECO:0000256" key="2">
    <source>
        <dbReference type="ARBA" id="ARBA00019841"/>
    </source>
</evidence>
<evidence type="ECO:0000313" key="10">
    <source>
        <dbReference type="EMBL" id="WGZ92050.1"/>
    </source>
</evidence>
<accession>A0AA95H9U8</accession>
<comment type="similarity">
    <text evidence="1">Belongs to the RecJ family.</text>
</comment>
<dbReference type="GO" id="GO:0003676">
    <property type="term" value="F:nucleic acid binding"/>
    <property type="evidence" value="ECO:0007669"/>
    <property type="project" value="InterPro"/>
</dbReference>
<dbReference type="Gene3D" id="3.90.1640.30">
    <property type="match status" value="1"/>
</dbReference>
<reference evidence="10" key="2">
    <citation type="submission" date="2023-04" db="EMBL/GenBank/DDBJ databases">
        <authorList>
            <person name="Beletskiy A.V."/>
            <person name="Mardanov A.V."/>
            <person name="Ravin N.V."/>
        </authorList>
    </citation>
    <scope>NUCLEOTIDE SEQUENCE</scope>
    <source>
        <strain evidence="10">GKL-01</strain>
    </source>
</reference>
<dbReference type="Gene3D" id="3.10.310.30">
    <property type="match status" value="1"/>
</dbReference>
<keyword evidence="3" id="KW-0540">Nuclease</keyword>
<dbReference type="Proteomes" id="UP001300672">
    <property type="component" value="Chromosome"/>
</dbReference>
<dbReference type="GO" id="GO:0006281">
    <property type="term" value="P:DNA repair"/>
    <property type="evidence" value="ECO:0007669"/>
    <property type="project" value="InterPro"/>
</dbReference>
<dbReference type="NCBIfam" id="TIGR00644">
    <property type="entry name" value="recJ"/>
    <property type="match status" value="1"/>
</dbReference>
<feature type="coiled-coil region" evidence="6">
    <location>
        <begin position="305"/>
        <end position="339"/>
    </location>
</feature>
<organism evidence="10">
    <name type="scientific">Candidatus Thiocaldithrix dubininis</name>
    <dbReference type="NCBI Taxonomy" id="3080823"/>
    <lineage>
        <taxon>Bacteria</taxon>
        <taxon>Pseudomonadati</taxon>
        <taxon>Pseudomonadota</taxon>
        <taxon>Gammaproteobacteria</taxon>
        <taxon>Thiotrichales</taxon>
        <taxon>Thiotrichaceae</taxon>
        <taxon>Candidatus Thiocaldithrix</taxon>
    </lineage>
</organism>
<dbReference type="PANTHER" id="PTHR30255">
    <property type="entry name" value="SINGLE-STRANDED-DNA-SPECIFIC EXONUCLEASE RECJ"/>
    <property type="match status" value="1"/>
</dbReference>
<dbReference type="SUPFAM" id="SSF64182">
    <property type="entry name" value="DHH phosphoesterases"/>
    <property type="match status" value="1"/>
</dbReference>
<dbReference type="GO" id="GO:0008409">
    <property type="term" value="F:5'-3' exonuclease activity"/>
    <property type="evidence" value="ECO:0007669"/>
    <property type="project" value="InterPro"/>
</dbReference>
<dbReference type="InterPro" id="IPR041122">
    <property type="entry name" value="RecJ_OB"/>
</dbReference>
<keyword evidence="6" id="KW-0175">Coiled coil</keyword>
<dbReference type="InterPro" id="IPR038763">
    <property type="entry name" value="DHH_sf"/>
</dbReference>
<dbReference type="FunFam" id="3.90.1640.30:FF:000001">
    <property type="entry name" value="Single-stranded-DNA-specific exonuclease RecJ"/>
    <property type="match status" value="1"/>
</dbReference>
<dbReference type="KEGG" id="tdu:QJT80_06100"/>
<feature type="domain" description="DDH" evidence="7">
    <location>
        <begin position="70"/>
        <end position="230"/>
    </location>
</feature>
<reference evidence="10" key="1">
    <citation type="journal article" date="2023" name="Int. J. Mol. Sci.">
        <title>Metagenomics Revealed a New Genus 'Candidatus Thiocaldithrix dubininis' gen. nov., sp. nov. and a New Species 'Candidatus Thiothrix putei' sp. nov. in the Family Thiotrichaceae, Some Members of Which Have Traits of Both Na+- and H+-Motive Energetics.</title>
        <authorList>
            <person name="Ravin N.V."/>
            <person name="Muntyan M.S."/>
            <person name="Smolyakov D.D."/>
            <person name="Rudenko T.S."/>
            <person name="Beletsky A.V."/>
            <person name="Mardanov A.V."/>
            <person name="Grabovich M.Y."/>
        </authorList>
    </citation>
    <scope>NUCLEOTIDE SEQUENCE</scope>
    <source>
        <strain evidence="10">GKL-01</strain>
    </source>
</reference>
<dbReference type="GO" id="GO:0006310">
    <property type="term" value="P:DNA recombination"/>
    <property type="evidence" value="ECO:0007669"/>
    <property type="project" value="InterPro"/>
</dbReference>
<sequence length="580" mass="64669">MQIQTRAVPAELASYNLPYPPLIQRVLAARGITHLDDLQHALKQLLPIRSLRHVYQAAELLADAVQAQHKILIVGDYDADGATATAVSLRALRLMGHTQVEYLVPDRFKYGYGLTPEIVELTRDYQPWLLMTVDNGVSSVEGIEAAKALGYKTLITDHHLAGKRLPACDVMVNPNHPLDEFASKHLAGVGVVFYVMLALKQVLSQRGYFQQTALPEHNLTSLLDLVALGTVADVVTLDANNRILVEQGLRCIRAGKGKAGIIALLEMANRKPEQVISSDFGFACGPRLNAAGRMADMSIGIQCLLTDDLNEARRLAGQLEALNNERKRIEATMKQDAEVIIQTLSFAEYEQALPPIMCLHQAEWHEGVIGILASRIKDRYYRPTVVFATADDGLVKGSARCIPGLHMRDLIEEVAHTHPGLIKRFGGHAMAAGLTLEAHALPLFTNSITQAVNQRLQPDTLRETIYTDGVLNSHDFTLSNAEFLRHIAPWGQQFPEPQFEGEFQIMRLQLLKTVHIKADLKLIHHDSDYIPSISALNFFANLELWPKVGERVRLIYKLSINEYRGEKQLQLMVEKVIPYH</sequence>
<name>A0AA95H9U8_9GAMM</name>
<evidence type="ECO:0000256" key="6">
    <source>
        <dbReference type="SAM" id="Coils"/>
    </source>
</evidence>
<feature type="domain" description="RecJ OB" evidence="9">
    <location>
        <begin position="467"/>
        <end position="574"/>
    </location>
</feature>
<keyword evidence="4" id="KW-0378">Hydrolase</keyword>
<dbReference type="InterPro" id="IPR004610">
    <property type="entry name" value="RecJ"/>
</dbReference>
<dbReference type="Pfam" id="PF17768">
    <property type="entry name" value="RecJ_OB"/>
    <property type="match status" value="1"/>
</dbReference>
<keyword evidence="5 10" id="KW-0269">Exonuclease</keyword>
<evidence type="ECO:0000256" key="4">
    <source>
        <dbReference type="ARBA" id="ARBA00022801"/>
    </source>
</evidence>
<evidence type="ECO:0000259" key="8">
    <source>
        <dbReference type="Pfam" id="PF02272"/>
    </source>
</evidence>
<dbReference type="AlphaFoldDB" id="A0AA95H9U8"/>
<dbReference type="Pfam" id="PF01368">
    <property type="entry name" value="DHH"/>
    <property type="match status" value="1"/>
</dbReference>
<dbReference type="PANTHER" id="PTHR30255:SF2">
    <property type="entry name" value="SINGLE-STRANDED-DNA-SPECIFIC EXONUCLEASE RECJ"/>
    <property type="match status" value="1"/>
</dbReference>
<dbReference type="InterPro" id="IPR003156">
    <property type="entry name" value="DHHA1_dom"/>
</dbReference>
<proteinExistence type="inferred from homology"/>
<evidence type="ECO:0000256" key="5">
    <source>
        <dbReference type="ARBA" id="ARBA00022839"/>
    </source>
</evidence>
<evidence type="ECO:0000259" key="7">
    <source>
        <dbReference type="Pfam" id="PF01368"/>
    </source>
</evidence>
<evidence type="ECO:0000259" key="9">
    <source>
        <dbReference type="Pfam" id="PF17768"/>
    </source>
</evidence>
<protein>
    <recommendedName>
        <fullName evidence="2">Single-stranded-DNA-specific exonuclease RecJ</fullName>
    </recommendedName>
</protein>